<evidence type="ECO:0000256" key="2">
    <source>
        <dbReference type="ARBA" id="ARBA00009008"/>
    </source>
</evidence>
<gene>
    <name evidence="9" type="ORF">AZE34_01510</name>
</gene>
<keyword evidence="4 9" id="KW-0132">Cell division</keyword>
<dbReference type="GO" id="GO:0005737">
    <property type="term" value="C:cytoplasm"/>
    <property type="evidence" value="ECO:0007669"/>
    <property type="project" value="UniProtKB-SubCell"/>
</dbReference>
<keyword evidence="6" id="KW-0131">Cell cycle</keyword>
<dbReference type="Gene3D" id="6.10.250.660">
    <property type="match status" value="1"/>
</dbReference>
<sequence>MAFTPNEIRNKEFTRVKNGLEPAEVSDFLTQLSNEIERLKEEKKQLEKVLEERDTNIKSYQDVHQSVSDALIQAQQAGEQTKIAATKESEAIISKAKAQADVIVNDAIEKARHLSFQTEDMKRQSKIFRSRFRMLVEAQLDLLKNDDWDYLLNYDFDAEQVTQENIQHLNPQDVNPNANSETPTSETTETLSNEENQSINSNETTNTNKSTSENKDVSSSESSSNK</sequence>
<protein>
    <submittedName>
        <fullName evidence="9">Cell division protein DivIVA</fullName>
    </submittedName>
</protein>
<evidence type="ECO:0000256" key="6">
    <source>
        <dbReference type="ARBA" id="ARBA00023306"/>
    </source>
</evidence>
<evidence type="ECO:0000256" key="8">
    <source>
        <dbReference type="SAM" id="MobiDB-lite"/>
    </source>
</evidence>
<evidence type="ECO:0000313" key="9">
    <source>
        <dbReference type="EMBL" id="AVI05491.1"/>
    </source>
</evidence>
<dbReference type="RefSeq" id="WP_037540982.1">
    <property type="nucleotide sequence ID" value="NZ_CAXORX010000024.1"/>
</dbReference>
<accession>A0A3S7GT89</accession>
<name>A0A3S7GT89_STAHO</name>
<dbReference type="NCBIfam" id="TIGR03544">
    <property type="entry name" value="DivI1A_domain"/>
    <property type="match status" value="1"/>
</dbReference>
<reference evidence="9" key="1">
    <citation type="submission" date="2016-02" db="EMBL/GenBank/DDBJ databases">
        <title>Genomic sequence of a clinical Staphylococcus hominis isolate.</title>
        <authorList>
            <person name="McClure J.M."/>
            <person name="Zhang K."/>
        </authorList>
    </citation>
    <scope>NUCLEOTIDE SEQUENCE</scope>
    <source>
        <strain evidence="9">C34847</strain>
    </source>
</reference>
<dbReference type="InterPro" id="IPR019933">
    <property type="entry name" value="DivIVA_domain"/>
</dbReference>
<feature type="compositionally biased region" description="Low complexity" evidence="8">
    <location>
        <begin position="179"/>
        <end position="211"/>
    </location>
</feature>
<dbReference type="AlphaFoldDB" id="A0A3S7GT89"/>
<dbReference type="PANTHER" id="PTHR35794:SF2">
    <property type="entry name" value="CELL DIVISION PROTEIN DIVIVA"/>
    <property type="match status" value="1"/>
</dbReference>
<dbReference type="EMBL" id="CP014567">
    <property type="protein sequence ID" value="AVI05491.1"/>
    <property type="molecule type" value="Genomic_DNA"/>
</dbReference>
<comment type="similarity">
    <text evidence="2">Belongs to the DivIVA family.</text>
</comment>
<dbReference type="InterPro" id="IPR007793">
    <property type="entry name" value="DivIVA_fam"/>
</dbReference>
<comment type="subcellular location">
    <subcellularLocation>
        <location evidence="1">Cytoplasm</location>
    </subcellularLocation>
</comment>
<evidence type="ECO:0000256" key="7">
    <source>
        <dbReference type="SAM" id="Coils"/>
    </source>
</evidence>
<evidence type="ECO:0000256" key="4">
    <source>
        <dbReference type="ARBA" id="ARBA00022618"/>
    </source>
</evidence>
<dbReference type="Pfam" id="PF05103">
    <property type="entry name" value="DivIVA"/>
    <property type="match status" value="1"/>
</dbReference>
<evidence type="ECO:0000256" key="1">
    <source>
        <dbReference type="ARBA" id="ARBA00004496"/>
    </source>
</evidence>
<feature type="coiled-coil region" evidence="7">
    <location>
        <begin position="29"/>
        <end position="56"/>
    </location>
</feature>
<keyword evidence="5 7" id="KW-0175">Coiled coil</keyword>
<keyword evidence="3" id="KW-0963">Cytoplasm</keyword>
<feature type="compositionally biased region" description="Polar residues" evidence="8">
    <location>
        <begin position="168"/>
        <end position="178"/>
    </location>
</feature>
<dbReference type="GO" id="GO:0051301">
    <property type="term" value="P:cell division"/>
    <property type="evidence" value="ECO:0007669"/>
    <property type="project" value="UniProtKB-KW"/>
</dbReference>
<feature type="region of interest" description="Disordered" evidence="8">
    <location>
        <begin position="168"/>
        <end position="226"/>
    </location>
</feature>
<evidence type="ECO:0000256" key="5">
    <source>
        <dbReference type="ARBA" id="ARBA00023054"/>
    </source>
</evidence>
<organism evidence="9">
    <name type="scientific">Staphylococcus hominis</name>
    <dbReference type="NCBI Taxonomy" id="1290"/>
    <lineage>
        <taxon>Bacteria</taxon>
        <taxon>Bacillati</taxon>
        <taxon>Bacillota</taxon>
        <taxon>Bacilli</taxon>
        <taxon>Bacillales</taxon>
        <taxon>Staphylococcaceae</taxon>
        <taxon>Staphylococcus</taxon>
    </lineage>
</organism>
<proteinExistence type="inferred from homology"/>
<evidence type="ECO:0000256" key="3">
    <source>
        <dbReference type="ARBA" id="ARBA00022490"/>
    </source>
</evidence>
<dbReference type="PANTHER" id="PTHR35794">
    <property type="entry name" value="CELL DIVISION PROTEIN DIVIVA"/>
    <property type="match status" value="1"/>
</dbReference>